<dbReference type="InterPro" id="IPR007527">
    <property type="entry name" value="Znf_SWIM"/>
</dbReference>
<dbReference type="AlphaFoldDB" id="A0A9Q1KHG8"/>
<evidence type="ECO:0000313" key="4">
    <source>
        <dbReference type="EMBL" id="KAJ8444446.1"/>
    </source>
</evidence>
<evidence type="ECO:0000313" key="5">
    <source>
        <dbReference type="Proteomes" id="UP001153076"/>
    </source>
</evidence>
<dbReference type="EMBL" id="JAKOGI010000098">
    <property type="protein sequence ID" value="KAJ8444446.1"/>
    <property type="molecule type" value="Genomic_DNA"/>
</dbReference>
<evidence type="ECO:0000256" key="2">
    <source>
        <dbReference type="SAM" id="MobiDB-lite"/>
    </source>
</evidence>
<reference evidence="4" key="1">
    <citation type="submission" date="2022-04" db="EMBL/GenBank/DDBJ databases">
        <title>Carnegiea gigantea Genome sequencing and assembly v2.</title>
        <authorList>
            <person name="Copetti D."/>
            <person name="Sanderson M.J."/>
            <person name="Burquez A."/>
            <person name="Wojciechowski M.F."/>
        </authorList>
    </citation>
    <scope>NUCLEOTIDE SEQUENCE</scope>
    <source>
        <strain evidence="4">SGP5-SGP5p</strain>
        <tissue evidence="4">Aerial part</tissue>
    </source>
</reference>
<name>A0A9Q1KHG8_9CARY</name>
<keyword evidence="1" id="KW-0863">Zinc-finger</keyword>
<dbReference type="OrthoDB" id="687700at2759"/>
<feature type="compositionally biased region" description="Basic residues" evidence="2">
    <location>
        <begin position="192"/>
        <end position="209"/>
    </location>
</feature>
<protein>
    <recommendedName>
        <fullName evidence="3">SWIM-type domain-containing protein</fullName>
    </recommendedName>
</protein>
<accession>A0A9Q1KHG8</accession>
<feature type="region of interest" description="Disordered" evidence="2">
    <location>
        <begin position="178"/>
        <end position="226"/>
    </location>
</feature>
<keyword evidence="1" id="KW-0862">Zinc</keyword>
<dbReference type="GO" id="GO:0008270">
    <property type="term" value="F:zinc ion binding"/>
    <property type="evidence" value="ECO:0007669"/>
    <property type="project" value="UniProtKB-KW"/>
</dbReference>
<evidence type="ECO:0000256" key="1">
    <source>
        <dbReference type="PROSITE-ProRule" id="PRU00325"/>
    </source>
</evidence>
<organism evidence="4 5">
    <name type="scientific">Carnegiea gigantea</name>
    <dbReference type="NCBI Taxonomy" id="171969"/>
    <lineage>
        <taxon>Eukaryota</taxon>
        <taxon>Viridiplantae</taxon>
        <taxon>Streptophyta</taxon>
        <taxon>Embryophyta</taxon>
        <taxon>Tracheophyta</taxon>
        <taxon>Spermatophyta</taxon>
        <taxon>Magnoliopsida</taxon>
        <taxon>eudicotyledons</taxon>
        <taxon>Gunneridae</taxon>
        <taxon>Pentapetalae</taxon>
        <taxon>Caryophyllales</taxon>
        <taxon>Cactineae</taxon>
        <taxon>Cactaceae</taxon>
        <taxon>Cactoideae</taxon>
        <taxon>Echinocereeae</taxon>
        <taxon>Carnegiea</taxon>
    </lineage>
</organism>
<evidence type="ECO:0000259" key="3">
    <source>
        <dbReference type="PROSITE" id="PS50966"/>
    </source>
</evidence>
<comment type="caution">
    <text evidence="4">The sequence shown here is derived from an EMBL/GenBank/DDBJ whole genome shotgun (WGS) entry which is preliminary data.</text>
</comment>
<dbReference type="PANTHER" id="PTHR31973:SF187">
    <property type="entry name" value="MUTATOR TRANSPOSASE MUDRA PROTEIN"/>
    <property type="match status" value="1"/>
</dbReference>
<feature type="domain" description="SWIM-type" evidence="3">
    <location>
        <begin position="82"/>
        <end position="114"/>
    </location>
</feature>
<dbReference type="PROSITE" id="PS50966">
    <property type="entry name" value="ZF_SWIM"/>
    <property type="match status" value="1"/>
</dbReference>
<dbReference type="PANTHER" id="PTHR31973">
    <property type="entry name" value="POLYPROTEIN, PUTATIVE-RELATED"/>
    <property type="match status" value="1"/>
</dbReference>
<keyword evidence="5" id="KW-1185">Reference proteome</keyword>
<gene>
    <name evidence="4" type="ORF">Cgig2_005968</name>
</gene>
<proteinExistence type="predicted"/>
<keyword evidence="1" id="KW-0479">Metal-binding</keyword>
<dbReference type="Proteomes" id="UP001153076">
    <property type="component" value="Unassembled WGS sequence"/>
</dbReference>
<sequence length="226" mass="26319">MESFNGKIEKFRNKTIMILLEKLRNKWMSNLARRAELASEWDGKVTPKVKTMLAKLKMDSRYCKIILAGKGEYSVIEGRTTFTIDLNRRHCDCMFCDISSIRCKHAIRYIIRERKDLEDFVDESYSIEKDLPKLGPLPVEDIGRGRPQSVRRKDVTERRCFKRSSTLRCKKCGQLGHNSRRHNPVTGELIVRKQKNRKAKAGTKRPKGRPPKEVTVTKKQKCNQHS</sequence>